<feature type="transmembrane region" description="Helical" evidence="6">
    <location>
        <begin position="33"/>
        <end position="58"/>
    </location>
</feature>
<evidence type="ECO:0000256" key="6">
    <source>
        <dbReference type="SAM" id="Phobius"/>
    </source>
</evidence>
<evidence type="ECO:0000256" key="1">
    <source>
        <dbReference type="ARBA" id="ARBA00004162"/>
    </source>
</evidence>
<keyword evidence="3 6" id="KW-0812">Transmembrane</keyword>
<dbReference type="Proteomes" id="UP000885931">
    <property type="component" value="Unassembled WGS sequence"/>
</dbReference>
<comment type="subcellular location">
    <subcellularLocation>
        <location evidence="1">Cell membrane</location>
        <topology evidence="1">Single-pass membrane protein</topology>
    </subcellularLocation>
</comment>
<sequence>MRRLTRSRKDRLIAGVCGGLGEYFNIDSNLIRVLAVIIGIALGIVPALIAYLVAWIIIPEETTPES</sequence>
<organism evidence="8">
    <name type="scientific">candidate division WOR-3 bacterium</name>
    <dbReference type="NCBI Taxonomy" id="2052148"/>
    <lineage>
        <taxon>Bacteria</taxon>
        <taxon>Bacteria division WOR-3</taxon>
    </lineage>
</organism>
<keyword evidence="4 6" id="KW-1133">Transmembrane helix</keyword>
<evidence type="ECO:0000256" key="5">
    <source>
        <dbReference type="ARBA" id="ARBA00023136"/>
    </source>
</evidence>
<evidence type="ECO:0000313" key="8">
    <source>
        <dbReference type="EMBL" id="HDM90877.1"/>
    </source>
</evidence>
<comment type="caution">
    <text evidence="8">The sequence shown here is derived from an EMBL/GenBank/DDBJ whole genome shotgun (WGS) entry which is preliminary data.</text>
</comment>
<evidence type="ECO:0000259" key="7">
    <source>
        <dbReference type="Pfam" id="PF04024"/>
    </source>
</evidence>
<evidence type="ECO:0000256" key="4">
    <source>
        <dbReference type="ARBA" id="ARBA00022989"/>
    </source>
</evidence>
<dbReference type="GO" id="GO:0005886">
    <property type="term" value="C:plasma membrane"/>
    <property type="evidence" value="ECO:0007669"/>
    <property type="project" value="UniProtKB-SubCell"/>
</dbReference>
<evidence type="ECO:0000256" key="2">
    <source>
        <dbReference type="ARBA" id="ARBA00022475"/>
    </source>
</evidence>
<dbReference type="InterPro" id="IPR052027">
    <property type="entry name" value="PspC"/>
</dbReference>
<keyword evidence="5 6" id="KW-0472">Membrane</keyword>
<protein>
    <submittedName>
        <fullName evidence="8">PspC domain-containing protein</fullName>
    </submittedName>
</protein>
<keyword evidence="2" id="KW-1003">Cell membrane</keyword>
<feature type="domain" description="Phage shock protein PspC N-terminal" evidence="7">
    <location>
        <begin position="2"/>
        <end position="61"/>
    </location>
</feature>
<proteinExistence type="predicted"/>
<dbReference type="Pfam" id="PF04024">
    <property type="entry name" value="PspC"/>
    <property type="match status" value="1"/>
</dbReference>
<evidence type="ECO:0000256" key="3">
    <source>
        <dbReference type="ARBA" id="ARBA00022692"/>
    </source>
</evidence>
<accession>A0A7C0XDX5</accession>
<dbReference type="PANTHER" id="PTHR33885">
    <property type="entry name" value="PHAGE SHOCK PROTEIN C"/>
    <property type="match status" value="1"/>
</dbReference>
<dbReference type="InterPro" id="IPR007168">
    <property type="entry name" value="Phageshock_PspC_N"/>
</dbReference>
<dbReference type="EMBL" id="DRBW01000246">
    <property type="protein sequence ID" value="HDM90877.1"/>
    <property type="molecule type" value="Genomic_DNA"/>
</dbReference>
<dbReference type="AlphaFoldDB" id="A0A7C0XDX5"/>
<name>A0A7C0XDX5_UNCW3</name>
<reference evidence="8" key="1">
    <citation type="journal article" date="2020" name="mSystems">
        <title>Genome- and Community-Level Interaction Insights into Carbon Utilization and Element Cycling Functions of Hydrothermarchaeota in Hydrothermal Sediment.</title>
        <authorList>
            <person name="Zhou Z."/>
            <person name="Liu Y."/>
            <person name="Xu W."/>
            <person name="Pan J."/>
            <person name="Luo Z.H."/>
            <person name="Li M."/>
        </authorList>
    </citation>
    <scope>NUCLEOTIDE SEQUENCE [LARGE SCALE GENOMIC DNA]</scope>
    <source>
        <strain evidence="8">HyVt-237</strain>
    </source>
</reference>
<gene>
    <name evidence="8" type="ORF">ENG67_06705</name>
</gene>
<dbReference type="PANTHER" id="PTHR33885:SF3">
    <property type="entry name" value="PHAGE SHOCK PROTEIN C"/>
    <property type="match status" value="1"/>
</dbReference>